<evidence type="ECO:0000256" key="3">
    <source>
        <dbReference type="ARBA" id="ARBA00023002"/>
    </source>
</evidence>
<reference evidence="9" key="1">
    <citation type="journal article" date="2020" name="mSystems">
        <title>Genome- and Community-Level Interaction Insights into Carbon Utilization and Element Cycling Functions of Hydrothermarchaeota in Hydrothermal Sediment.</title>
        <authorList>
            <person name="Zhou Z."/>
            <person name="Liu Y."/>
            <person name="Xu W."/>
            <person name="Pan J."/>
            <person name="Luo Z.H."/>
            <person name="Li M."/>
        </authorList>
    </citation>
    <scope>NUCLEOTIDE SEQUENCE [LARGE SCALE GENOMIC DNA]</scope>
    <source>
        <strain evidence="9">SpSt-200</strain>
    </source>
</reference>
<dbReference type="GO" id="GO:0016705">
    <property type="term" value="F:oxidoreductase activity, acting on paired donors, with incorporation or reduction of molecular oxygen"/>
    <property type="evidence" value="ECO:0007669"/>
    <property type="project" value="InterPro"/>
</dbReference>
<evidence type="ECO:0000313" key="9">
    <source>
        <dbReference type="EMBL" id="HEF26080.1"/>
    </source>
</evidence>
<evidence type="ECO:0000256" key="7">
    <source>
        <dbReference type="SAM" id="MobiDB-lite"/>
    </source>
</evidence>
<feature type="binding site" evidence="6">
    <location>
        <position position="163"/>
    </location>
    <ligand>
        <name>FMN</name>
        <dbReference type="ChEBI" id="CHEBI:58210"/>
    </ligand>
</feature>
<dbReference type="InterPro" id="IPR036661">
    <property type="entry name" value="Luciferase-like_sf"/>
</dbReference>
<name>A0A7C1X731_9PSED</name>
<dbReference type="AlphaFoldDB" id="A0A7C1X731"/>
<feature type="binding site" evidence="6">
    <location>
        <position position="238"/>
    </location>
    <ligand>
        <name>FMN</name>
        <dbReference type="ChEBI" id="CHEBI:58210"/>
    </ligand>
</feature>
<feature type="binding site" evidence="6">
    <location>
        <position position="113"/>
    </location>
    <ligand>
        <name>FMN</name>
        <dbReference type="ChEBI" id="CHEBI:58210"/>
    </ligand>
</feature>
<feature type="binding site" evidence="6">
    <location>
        <position position="73"/>
    </location>
    <ligand>
        <name>FMN</name>
        <dbReference type="ChEBI" id="CHEBI:58210"/>
    </ligand>
</feature>
<keyword evidence="3" id="KW-0560">Oxidoreductase</keyword>
<accession>A0A7C1X731</accession>
<comment type="similarity">
    <text evidence="5">Belongs to the NtaA/SnaA/DszA monooxygenase family.</text>
</comment>
<feature type="region of interest" description="Disordered" evidence="7">
    <location>
        <begin position="449"/>
        <end position="473"/>
    </location>
</feature>
<keyword evidence="2 6" id="KW-0288">FMN</keyword>
<feature type="domain" description="Luciferase-like" evidence="8">
    <location>
        <begin position="37"/>
        <end position="401"/>
    </location>
</feature>
<proteinExistence type="inferred from homology"/>
<dbReference type="EMBL" id="DSIN01000019">
    <property type="protein sequence ID" value="HEF26080.1"/>
    <property type="molecule type" value="Genomic_DNA"/>
</dbReference>
<feature type="binding site" evidence="6">
    <location>
        <position position="167"/>
    </location>
    <ligand>
        <name>FMN</name>
        <dbReference type="ChEBI" id="CHEBI:58210"/>
    </ligand>
</feature>
<sequence length="473" mass="51587">MSTEPPQTSADSRQTRTEPRQMKLGAFLMATGHHVAAWRHPDVPADAGLDFTHYKHLAQVAEAAKFDTLFIADSVAAATGDAARHMARSDHFEPLTLVSALSAVTERIGLIVTATTSYNEPFHIARKFASLDHLSGGRAGWNLVTSDAAAEALNFGRDEHIDHAERYSRAREFHQVVTGLWDSWDDDAFVRDKASGAYYRPDGLHVLDHQGEHFRVKGPLNVARSPQGQPVVVQAGSSEAGRTLAAQTAEVVFTAQPSLAAAQAFYQDLKSRAVGFGRDPDTLKIMPGMFVVVGDSEAQARDKFEAFQALVEPRVGVALLGRMLGNFDLSGYPLDEPLPALPLTRSGQQSRQVLLSQLAQDEHLTLAQLGRRIAGGRGHFSVIGTASEIADHWQAWFEQGAADGFNVLVPHLPGGLEDVAHKVIPELQRRGLFRREYAGSTLREHLGLPRPANRFSATPGHRPAHRNEEGLNV</sequence>
<dbReference type="PANTHER" id="PTHR30011">
    <property type="entry name" value="ALKANESULFONATE MONOOXYGENASE-RELATED"/>
    <property type="match status" value="1"/>
</dbReference>
<protein>
    <submittedName>
        <fullName evidence="9">LLM class flavin-dependent oxidoreductase</fullName>
    </submittedName>
</protein>
<dbReference type="Pfam" id="PF00296">
    <property type="entry name" value="Bac_luciferase"/>
    <property type="match status" value="1"/>
</dbReference>
<dbReference type="PANTHER" id="PTHR30011:SF16">
    <property type="entry name" value="C2H2 FINGER DOMAIN TRANSCRIPTION FACTOR (EUROFUNG)-RELATED"/>
    <property type="match status" value="1"/>
</dbReference>
<evidence type="ECO:0000259" key="8">
    <source>
        <dbReference type="Pfam" id="PF00296"/>
    </source>
</evidence>
<feature type="binding site" evidence="6">
    <location>
        <position position="237"/>
    </location>
    <ligand>
        <name>FMN</name>
        <dbReference type="ChEBI" id="CHEBI:58210"/>
    </ligand>
</feature>
<gene>
    <name evidence="9" type="ORF">ENP23_09905</name>
</gene>
<evidence type="ECO:0000256" key="1">
    <source>
        <dbReference type="ARBA" id="ARBA00022630"/>
    </source>
</evidence>
<evidence type="ECO:0000256" key="6">
    <source>
        <dbReference type="PIRSR" id="PIRSR000337-1"/>
    </source>
</evidence>
<dbReference type="NCBIfam" id="TIGR03860">
    <property type="entry name" value="FMN_nitrolo"/>
    <property type="match status" value="1"/>
</dbReference>
<dbReference type="FunFam" id="3.20.20.30:FF:000008">
    <property type="entry name" value="Xenobiotic compound monooxygenase A subunit"/>
    <property type="match status" value="1"/>
</dbReference>
<dbReference type="InterPro" id="IPR016215">
    <property type="entry name" value="NTA_MOA"/>
</dbReference>
<dbReference type="InterPro" id="IPR011251">
    <property type="entry name" value="Luciferase-like_dom"/>
</dbReference>
<keyword evidence="1 6" id="KW-0285">Flavoprotein</keyword>
<dbReference type="Gene3D" id="3.20.20.30">
    <property type="entry name" value="Luciferase-like domain"/>
    <property type="match status" value="1"/>
</dbReference>
<dbReference type="PIRSF" id="PIRSF000337">
    <property type="entry name" value="NTA_MOA"/>
    <property type="match status" value="1"/>
</dbReference>
<comment type="caution">
    <text evidence="9">The sequence shown here is derived from an EMBL/GenBank/DDBJ whole genome shotgun (WGS) entry which is preliminary data.</text>
</comment>
<evidence type="ECO:0000256" key="5">
    <source>
        <dbReference type="ARBA" id="ARBA00033748"/>
    </source>
</evidence>
<dbReference type="CDD" id="cd01095">
    <property type="entry name" value="Nitrilotriacetate_monoxgenase"/>
    <property type="match status" value="1"/>
</dbReference>
<dbReference type="GO" id="GO:0004497">
    <property type="term" value="F:monooxygenase activity"/>
    <property type="evidence" value="ECO:0007669"/>
    <property type="project" value="UniProtKB-KW"/>
</dbReference>
<dbReference type="SUPFAM" id="SSF51679">
    <property type="entry name" value="Bacterial luciferase-like"/>
    <property type="match status" value="1"/>
</dbReference>
<evidence type="ECO:0000256" key="4">
    <source>
        <dbReference type="ARBA" id="ARBA00023033"/>
    </source>
</evidence>
<organism evidence="9">
    <name type="scientific">Pseudomonas graminis</name>
    <dbReference type="NCBI Taxonomy" id="158627"/>
    <lineage>
        <taxon>Bacteria</taxon>
        <taxon>Pseudomonadati</taxon>
        <taxon>Pseudomonadota</taxon>
        <taxon>Gammaproteobacteria</taxon>
        <taxon>Pseudomonadales</taxon>
        <taxon>Pseudomonadaceae</taxon>
        <taxon>Pseudomonas</taxon>
    </lineage>
</organism>
<evidence type="ECO:0000256" key="2">
    <source>
        <dbReference type="ARBA" id="ARBA00022643"/>
    </source>
</evidence>
<dbReference type="InterPro" id="IPR051260">
    <property type="entry name" value="Diverse_substr_monoxygenases"/>
</dbReference>
<keyword evidence="4" id="KW-0503">Monooxygenase</keyword>